<sequence length="218" mass="23875">MVMVQLMVEVAVDWVKHAFAVRNSGLDPASVYGAMTGVLCRDVVHSSVHRGRKRKRRSKSKTKGVTAIDINMGVDQKGYAVKQVKDAGTTSATCTTAGVSRDAKEAHNNGGESASFARDPTELASRRLGLSQLSMCCLILYVIGDTMWIKGGYTSWVSYAYACLPKLVVIYPVLLVVKVILSLGLSTYARHRLSKRPLDKAGEGMLLQFRHIVSSRKR</sequence>
<evidence type="ECO:0000313" key="7">
    <source>
        <dbReference type="EMBL" id="GIQ85725.1"/>
    </source>
</evidence>
<feature type="transmembrane region" description="Helical" evidence="6">
    <location>
        <begin position="128"/>
        <end position="149"/>
    </location>
</feature>
<protein>
    <submittedName>
        <fullName evidence="7">Membrane protein,Tapt1/CMV receptor</fullName>
    </submittedName>
</protein>
<comment type="similarity">
    <text evidence="2">Belongs to the TAPT1 family.</text>
</comment>
<keyword evidence="4 6" id="KW-1133">Transmembrane helix</keyword>
<name>A0A9K3GKL1_9EUKA</name>
<dbReference type="AlphaFoldDB" id="A0A9K3GKL1"/>
<proteinExistence type="inferred from homology"/>
<reference evidence="7 8" key="1">
    <citation type="journal article" date="2018" name="PLoS ONE">
        <title>The draft genome of Kipferlia bialata reveals reductive genome evolution in fornicate parasites.</title>
        <authorList>
            <person name="Tanifuji G."/>
            <person name="Takabayashi S."/>
            <person name="Kume K."/>
            <person name="Takagi M."/>
            <person name="Nakayama T."/>
            <person name="Kamikawa R."/>
            <person name="Inagaki Y."/>
            <person name="Hashimoto T."/>
        </authorList>
    </citation>
    <scope>NUCLEOTIDE SEQUENCE [LARGE SCALE GENOMIC DNA]</scope>
    <source>
        <strain evidence="7">NY0173</strain>
    </source>
</reference>
<dbReference type="PANTHER" id="PTHR13317">
    <property type="entry name" value="TRANSMEMBRANE ANTERIOR POSTERIOR TRANSFORMATION PROTEIN 1 HOMOLOG"/>
    <property type="match status" value="1"/>
</dbReference>
<evidence type="ECO:0000256" key="6">
    <source>
        <dbReference type="SAM" id="Phobius"/>
    </source>
</evidence>
<feature type="transmembrane region" description="Helical" evidence="6">
    <location>
        <begin position="169"/>
        <end position="189"/>
    </location>
</feature>
<evidence type="ECO:0000256" key="5">
    <source>
        <dbReference type="ARBA" id="ARBA00023136"/>
    </source>
</evidence>
<comment type="subcellular location">
    <subcellularLocation>
        <location evidence="1">Membrane</location>
        <topology evidence="1">Multi-pass membrane protein</topology>
    </subcellularLocation>
</comment>
<dbReference type="PANTHER" id="PTHR13317:SF4">
    <property type="entry name" value="TRANSMEMBRANE ANTERIOR POSTERIOR TRANSFORMATION PROTEIN 1 HOMOLOG"/>
    <property type="match status" value="1"/>
</dbReference>
<gene>
    <name evidence="7" type="ORF">KIPB_007441</name>
</gene>
<keyword evidence="8" id="KW-1185">Reference proteome</keyword>
<accession>A0A9K3GKL1</accession>
<evidence type="ECO:0000256" key="2">
    <source>
        <dbReference type="ARBA" id="ARBA00008803"/>
    </source>
</evidence>
<organism evidence="7 8">
    <name type="scientific">Kipferlia bialata</name>
    <dbReference type="NCBI Taxonomy" id="797122"/>
    <lineage>
        <taxon>Eukaryota</taxon>
        <taxon>Metamonada</taxon>
        <taxon>Carpediemonas-like organisms</taxon>
        <taxon>Kipferlia</taxon>
    </lineage>
</organism>
<dbReference type="Pfam" id="PF05346">
    <property type="entry name" value="DUF747"/>
    <property type="match status" value="1"/>
</dbReference>
<evidence type="ECO:0000313" key="8">
    <source>
        <dbReference type="Proteomes" id="UP000265618"/>
    </source>
</evidence>
<keyword evidence="7" id="KW-0675">Receptor</keyword>
<evidence type="ECO:0000256" key="1">
    <source>
        <dbReference type="ARBA" id="ARBA00004141"/>
    </source>
</evidence>
<keyword evidence="5 6" id="KW-0472">Membrane</keyword>
<dbReference type="GO" id="GO:0005789">
    <property type="term" value="C:endoplasmic reticulum membrane"/>
    <property type="evidence" value="ECO:0007669"/>
    <property type="project" value="TreeGrafter"/>
</dbReference>
<keyword evidence="3 6" id="KW-0812">Transmembrane</keyword>
<evidence type="ECO:0000256" key="4">
    <source>
        <dbReference type="ARBA" id="ARBA00022989"/>
    </source>
</evidence>
<evidence type="ECO:0000256" key="3">
    <source>
        <dbReference type="ARBA" id="ARBA00022692"/>
    </source>
</evidence>
<dbReference type="OrthoDB" id="29023at2759"/>
<comment type="caution">
    <text evidence="7">The sequence shown here is derived from an EMBL/GenBank/DDBJ whole genome shotgun (WGS) entry which is preliminary data.</text>
</comment>
<dbReference type="InterPro" id="IPR008010">
    <property type="entry name" value="Tatp1"/>
</dbReference>
<dbReference type="Proteomes" id="UP000265618">
    <property type="component" value="Unassembled WGS sequence"/>
</dbReference>
<dbReference type="EMBL" id="BDIP01002098">
    <property type="protein sequence ID" value="GIQ85725.1"/>
    <property type="molecule type" value="Genomic_DNA"/>
</dbReference>